<dbReference type="AlphaFoldDB" id="A0AAW1HUZ9"/>
<reference evidence="1 2" key="1">
    <citation type="journal article" date="2024" name="BMC Genomics">
        <title>De novo assembly and annotation of Popillia japonica's genome with initial clues to its potential as an invasive pest.</title>
        <authorList>
            <person name="Cucini C."/>
            <person name="Boschi S."/>
            <person name="Funari R."/>
            <person name="Cardaioli E."/>
            <person name="Iannotti N."/>
            <person name="Marturano G."/>
            <person name="Paoli F."/>
            <person name="Bruttini M."/>
            <person name="Carapelli A."/>
            <person name="Frati F."/>
            <person name="Nardi F."/>
        </authorList>
    </citation>
    <scope>NUCLEOTIDE SEQUENCE [LARGE SCALE GENOMIC DNA]</scope>
    <source>
        <strain evidence="1">DMR45628</strain>
    </source>
</reference>
<organism evidence="1 2">
    <name type="scientific">Popillia japonica</name>
    <name type="common">Japanese beetle</name>
    <dbReference type="NCBI Taxonomy" id="7064"/>
    <lineage>
        <taxon>Eukaryota</taxon>
        <taxon>Metazoa</taxon>
        <taxon>Ecdysozoa</taxon>
        <taxon>Arthropoda</taxon>
        <taxon>Hexapoda</taxon>
        <taxon>Insecta</taxon>
        <taxon>Pterygota</taxon>
        <taxon>Neoptera</taxon>
        <taxon>Endopterygota</taxon>
        <taxon>Coleoptera</taxon>
        <taxon>Polyphaga</taxon>
        <taxon>Scarabaeiformia</taxon>
        <taxon>Scarabaeidae</taxon>
        <taxon>Rutelinae</taxon>
        <taxon>Popillia</taxon>
    </lineage>
</organism>
<dbReference type="Proteomes" id="UP001458880">
    <property type="component" value="Unassembled WGS sequence"/>
</dbReference>
<proteinExistence type="predicted"/>
<evidence type="ECO:0000313" key="1">
    <source>
        <dbReference type="EMBL" id="KAK9680415.1"/>
    </source>
</evidence>
<sequence>MNNEKELTVEFIKVRLLDAELKLKNKDIKLDKTEIDFSAQRTQKCFKCGKPMTWHISVNKFGETVREGEVLIEEEVIVEVDLETIASIVKAKQIGGKRYIILHAGNEDGFIPGAELIFTSNTTVARFSRTF</sequence>
<dbReference type="EMBL" id="JASPKY010000899">
    <property type="protein sequence ID" value="KAK9680415.1"/>
    <property type="molecule type" value="Genomic_DNA"/>
</dbReference>
<protein>
    <submittedName>
        <fullName evidence="1">Uncharacterized protein</fullName>
    </submittedName>
</protein>
<accession>A0AAW1HUZ9</accession>
<keyword evidence="2" id="KW-1185">Reference proteome</keyword>
<comment type="caution">
    <text evidence="1">The sequence shown here is derived from an EMBL/GenBank/DDBJ whole genome shotgun (WGS) entry which is preliminary data.</text>
</comment>
<name>A0AAW1HUZ9_POPJA</name>
<evidence type="ECO:0000313" key="2">
    <source>
        <dbReference type="Proteomes" id="UP001458880"/>
    </source>
</evidence>
<gene>
    <name evidence="1" type="ORF">QE152_g39098</name>
</gene>